<dbReference type="RefSeq" id="WP_265163125.1">
    <property type="nucleotide sequence ID" value="NZ_CP069620.1"/>
</dbReference>
<evidence type="ECO:0000313" key="3">
    <source>
        <dbReference type="Proteomes" id="UP001163981"/>
    </source>
</evidence>
<organism evidence="2 3">
    <name type="scientific">Salinimicrobium tongyeongense</name>
    <dbReference type="NCBI Taxonomy" id="2809707"/>
    <lineage>
        <taxon>Bacteria</taxon>
        <taxon>Pseudomonadati</taxon>
        <taxon>Bacteroidota</taxon>
        <taxon>Flavobacteriia</taxon>
        <taxon>Flavobacteriales</taxon>
        <taxon>Flavobacteriaceae</taxon>
        <taxon>Salinimicrobium</taxon>
    </lineage>
</organism>
<dbReference type="EMBL" id="CP069620">
    <property type="protein sequence ID" value="UZH54789.1"/>
    <property type="molecule type" value="Genomic_DNA"/>
</dbReference>
<evidence type="ECO:0000256" key="1">
    <source>
        <dbReference type="SAM" id="Phobius"/>
    </source>
</evidence>
<sequence length="94" mass="10680">MSQRNLVILTKIILIYSIFFIFMKAVVIFGGAWLVPNLLLMLPFLILGTIAGIQIKREKYSWWLVGIGAAAIIIIRVNETAFSVWVQQQLMNQA</sequence>
<proteinExistence type="predicted"/>
<keyword evidence="1" id="KW-1133">Transmembrane helix</keyword>
<protein>
    <submittedName>
        <fullName evidence="2">Uncharacterized protein</fullName>
    </submittedName>
</protein>
<evidence type="ECO:0000313" key="2">
    <source>
        <dbReference type="EMBL" id="UZH54789.1"/>
    </source>
</evidence>
<dbReference type="Proteomes" id="UP001163981">
    <property type="component" value="Chromosome"/>
</dbReference>
<keyword evidence="3" id="KW-1185">Reference proteome</keyword>
<keyword evidence="1" id="KW-0812">Transmembrane</keyword>
<name>A0ABY6NPQ4_9FLAO</name>
<keyword evidence="1" id="KW-0472">Membrane</keyword>
<gene>
    <name evidence="2" type="ORF">JRG66_12540</name>
</gene>
<feature type="transmembrane region" description="Helical" evidence="1">
    <location>
        <begin position="62"/>
        <end position="86"/>
    </location>
</feature>
<feature type="transmembrane region" description="Helical" evidence="1">
    <location>
        <begin position="38"/>
        <end position="55"/>
    </location>
</feature>
<accession>A0ABY6NPQ4</accession>
<feature type="transmembrane region" description="Helical" evidence="1">
    <location>
        <begin position="12"/>
        <end position="32"/>
    </location>
</feature>
<reference evidence="2" key="1">
    <citation type="submission" date="2021-02" db="EMBL/GenBank/DDBJ databases">
        <title>Salinimicrobium sp. nov. isolated from seawater in Tongyeong, Republic of Korea.</title>
        <authorList>
            <person name="Lee S.-J."/>
        </authorList>
    </citation>
    <scope>NUCLEOTIDE SEQUENCE</scope>
    <source>
        <strain evidence="2">HN-2-9-2</strain>
    </source>
</reference>